<comment type="caution">
    <text evidence="6">The sequence shown here is derived from an EMBL/GenBank/DDBJ whole genome shotgun (WGS) entry which is preliminary data.</text>
</comment>
<evidence type="ECO:0000313" key="7">
    <source>
        <dbReference type="Proteomes" id="UP000534870"/>
    </source>
</evidence>
<dbReference type="Gene3D" id="3.30.2320.80">
    <property type="match status" value="1"/>
</dbReference>
<comment type="similarity">
    <text evidence="1 5">Belongs to the HypA/HybF family.</text>
</comment>
<keyword evidence="2 5" id="KW-0533">Nickel</keyword>
<dbReference type="PANTHER" id="PTHR34535">
    <property type="entry name" value="HYDROGENASE MATURATION FACTOR HYPA"/>
    <property type="match status" value="1"/>
</dbReference>
<dbReference type="PIRSF" id="PIRSF004761">
    <property type="entry name" value="Hydrgn_mat_HypA"/>
    <property type="match status" value="1"/>
</dbReference>
<evidence type="ECO:0000313" key="6">
    <source>
        <dbReference type="EMBL" id="NVN10017.1"/>
    </source>
</evidence>
<dbReference type="RefSeq" id="WP_176638807.1">
    <property type="nucleotide sequence ID" value="NZ_JABXXP010000013.1"/>
</dbReference>
<organism evidence="6 7">
    <name type="scientific">Nguyenibacter vanlangensis</name>
    <dbReference type="NCBI Taxonomy" id="1216886"/>
    <lineage>
        <taxon>Bacteria</taxon>
        <taxon>Pseudomonadati</taxon>
        <taxon>Pseudomonadota</taxon>
        <taxon>Alphaproteobacteria</taxon>
        <taxon>Acetobacterales</taxon>
        <taxon>Acetobacteraceae</taxon>
        <taxon>Nguyenibacter</taxon>
    </lineage>
</organism>
<feature type="binding site" evidence="5">
    <location>
        <position position="92"/>
    </location>
    <ligand>
        <name>Zn(2+)</name>
        <dbReference type="ChEBI" id="CHEBI:29105"/>
    </ligand>
</feature>
<dbReference type="GO" id="GO:0051604">
    <property type="term" value="P:protein maturation"/>
    <property type="evidence" value="ECO:0007669"/>
    <property type="project" value="InterPro"/>
</dbReference>
<evidence type="ECO:0000256" key="1">
    <source>
        <dbReference type="ARBA" id="ARBA00010748"/>
    </source>
</evidence>
<dbReference type="PANTHER" id="PTHR34535:SF3">
    <property type="entry name" value="HYDROGENASE MATURATION FACTOR HYPA"/>
    <property type="match status" value="1"/>
</dbReference>
<feature type="binding site" evidence="5">
    <location>
        <position position="89"/>
    </location>
    <ligand>
        <name>Zn(2+)</name>
        <dbReference type="ChEBI" id="CHEBI:29105"/>
    </ligand>
</feature>
<keyword evidence="4 5" id="KW-0862">Zinc</keyword>
<protein>
    <recommendedName>
        <fullName evidence="5">Hydrogenase maturation factor HypA</fullName>
    </recommendedName>
</protein>
<dbReference type="Proteomes" id="UP000534870">
    <property type="component" value="Unassembled WGS sequence"/>
</dbReference>
<evidence type="ECO:0000256" key="2">
    <source>
        <dbReference type="ARBA" id="ARBA00022596"/>
    </source>
</evidence>
<dbReference type="Pfam" id="PF01155">
    <property type="entry name" value="HypA"/>
    <property type="match status" value="1"/>
</dbReference>
<evidence type="ECO:0000256" key="5">
    <source>
        <dbReference type="HAMAP-Rule" id="MF_00213"/>
    </source>
</evidence>
<dbReference type="InterPro" id="IPR020538">
    <property type="entry name" value="Hydgase_Ni_incorp_HypA/HybF_CS"/>
</dbReference>
<dbReference type="AlphaFoldDB" id="A0A7Y7ITS0"/>
<dbReference type="EMBL" id="JABXXP010000013">
    <property type="protein sequence ID" value="NVN10017.1"/>
    <property type="molecule type" value="Genomic_DNA"/>
</dbReference>
<dbReference type="NCBIfam" id="TIGR00100">
    <property type="entry name" value="hypA"/>
    <property type="match status" value="1"/>
</dbReference>
<evidence type="ECO:0000256" key="4">
    <source>
        <dbReference type="ARBA" id="ARBA00022833"/>
    </source>
</evidence>
<dbReference type="PROSITE" id="PS01249">
    <property type="entry name" value="HYPA"/>
    <property type="match status" value="1"/>
</dbReference>
<reference evidence="6 7" key="1">
    <citation type="submission" date="2020-06" db="EMBL/GenBank/DDBJ databases">
        <title>Description of novel acetic acid bacteria.</title>
        <authorList>
            <person name="Sombolestani A."/>
        </authorList>
    </citation>
    <scope>NUCLEOTIDE SEQUENCE [LARGE SCALE GENOMIC DNA]</scope>
    <source>
        <strain evidence="6 7">LMG 31431</strain>
    </source>
</reference>
<evidence type="ECO:0000256" key="3">
    <source>
        <dbReference type="ARBA" id="ARBA00022723"/>
    </source>
</evidence>
<keyword evidence="3 5" id="KW-0479">Metal-binding</keyword>
<sequence length="113" mass="12206">MHEMSLAENLLALIEEESRKQGFRCVHTVTVAIGVLGPVEPMALQFCFAAVARGTLAHKARLQIETVPANGFCPDCGYTGSVTEWHQDCPRCALANLVVTGGDDFFLTGLEVI</sequence>
<feature type="binding site" evidence="5">
    <location>
        <position position="73"/>
    </location>
    <ligand>
        <name>Zn(2+)</name>
        <dbReference type="ChEBI" id="CHEBI:29105"/>
    </ligand>
</feature>
<dbReference type="InterPro" id="IPR000688">
    <property type="entry name" value="HypA/HybF"/>
</dbReference>
<comment type="function">
    <text evidence="5">Involved in the maturation of [NiFe] hydrogenases. Required for nickel insertion into the metal center of the hydrogenase.</text>
</comment>
<dbReference type="GO" id="GO:0016151">
    <property type="term" value="F:nickel cation binding"/>
    <property type="evidence" value="ECO:0007669"/>
    <property type="project" value="UniProtKB-UniRule"/>
</dbReference>
<feature type="binding site" evidence="5">
    <location>
        <position position="76"/>
    </location>
    <ligand>
        <name>Zn(2+)</name>
        <dbReference type="ChEBI" id="CHEBI:29105"/>
    </ligand>
</feature>
<dbReference type="GO" id="GO:0008270">
    <property type="term" value="F:zinc ion binding"/>
    <property type="evidence" value="ECO:0007669"/>
    <property type="project" value="UniProtKB-UniRule"/>
</dbReference>
<proteinExistence type="inferred from homology"/>
<gene>
    <name evidence="5 6" type="primary">hypA</name>
    <name evidence="6" type="ORF">HUK84_02435</name>
</gene>
<feature type="binding site" evidence="5">
    <location>
        <position position="2"/>
    </location>
    <ligand>
        <name>Ni(2+)</name>
        <dbReference type="ChEBI" id="CHEBI:49786"/>
    </ligand>
</feature>
<name>A0A7Y7ITS0_9PROT</name>
<accession>A0A7Y7ITS0</accession>
<dbReference type="HAMAP" id="MF_00213">
    <property type="entry name" value="HypA_HybF"/>
    <property type="match status" value="1"/>
</dbReference>